<feature type="signal peptide" evidence="2">
    <location>
        <begin position="1"/>
        <end position="23"/>
    </location>
</feature>
<organism evidence="3 4">
    <name type="scientific">Methylobacterium crusticola</name>
    <dbReference type="NCBI Taxonomy" id="1697972"/>
    <lineage>
        <taxon>Bacteria</taxon>
        <taxon>Pseudomonadati</taxon>
        <taxon>Pseudomonadota</taxon>
        <taxon>Alphaproteobacteria</taxon>
        <taxon>Hyphomicrobiales</taxon>
        <taxon>Methylobacteriaceae</taxon>
        <taxon>Methylobacterium</taxon>
    </lineage>
</organism>
<name>A0ABQ4QRU4_9HYPH</name>
<evidence type="ECO:0000256" key="2">
    <source>
        <dbReference type="SAM" id="SignalP"/>
    </source>
</evidence>
<feature type="region of interest" description="Disordered" evidence="1">
    <location>
        <begin position="20"/>
        <end position="81"/>
    </location>
</feature>
<sequence>MRMPRFLAVTLVVGALAPLPATAQSGDPGAGAPATADPGSTGSVGAANRSITGVGQTKPPGAALGPGEGTSPEVREKSREVNRKIDTGICIGCND</sequence>
<proteinExistence type="predicted"/>
<evidence type="ECO:0000313" key="4">
    <source>
        <dbReference type="Proteomes" id="UP001055167"/>
    </source>
</evidence>
<feature type="compositionally biased region" description="Low complexity" evidence="1">
    <location>
        <begin position="25"/>
        <end position="41"/>
    </location>
</feature>
<dbReference type="Proteomes" id="UP001055167">
    <property type="component" value="Unassembled WGS sequence"/>
</dbReference>
<reference evidence="3" key="2">
    <citation type="submission" date="2021-08" db="EMBL/GenBank/DDBJ databases">
        <authorList>
            <person name="Tani A."/>
            <person name="Ola A."/>
            <person name="Ogura Y."/>
            <person name="Katsura K."/>
            <person name="Hayashi T."/>
        </authorList>
    </citation>
    <scope>NUCLEOTIDE SEQUENCE</scope>
    <source>
        <strain evidence="3">KCTC 52305</strain>
    </source>
</reference>
<accession>A0ABQ4QRU4</accession>
<comment type="caution">
    <text evidence="3">The sequence shown here is derived from an EMBL/GenBank/DDBJ whole genome shotgun (WGS) entry which is preliminary data.</text>
</comment>
<dbReference type="RefSeq" id="WP_128562004.1">
    <property type="nucleotide sequence ID" value="NZ_BPQH01000001.1"/>
</dbReference>
<evidence type="ECO:0000256" key="1">
    <source>
        <dbReference type="SAM" id="MobiDB-lite"/>
    </source>
</evidence>
<reference evidence="3" key="1">
    <citation type="journal article" date="2021" name="Front. Microbiol.">
        <title>Comprehensive Comparative Genomics and Phenotyping of Methylobacterium Species.</title>
        <authorList>
            <person name="Alessa O."/>
            <person name="Ogura Y."/>
            <person name="Fujitani Y."/>
            <person name="Takami H."/>
            <person name="Hayashi T."/>
            <person name="Sahin N."/>
            <person name="Tani A."/>
        </authorList>
    </citation>
    <scope>NUCLEOTIDE SEQUENCE</scope>
    <source>
        <strain evidence="3">KCTC 52305</strain>
    </source>
</reference>
<gene>
    <name evidence="3" type="ORF">OPKNFCMD_0129</name>
</gene>
<keyword evidence="2" id="KW-0732">Signal</keyword>
<protein>
    <submittedName>
        <fullName evidence="3">Uncharacterized protein</fullName>
    </submittedName>
</protein>
<dbReference type="EMBL" id="BPQH01000001">
    <property type="protein sequence ID" value="GJD47421.1"/>
    <property type="molecule type" value="Genomic_DNA"/>
</dbReference>
<evidence type="ECO:0000313" key="3">
    <source>
        <dbReference type="EMBL" id="GJD47421.1"/>
    </source>
</evidence>
<keyword evidence="4" id="KW-1185">Reference proteome</keyword>
<feature type="chain" id="PRO_5045787596" evidence="2">
    <location>
        <begin position="24"/>
        <end position="95"/>
    </location>
</feature>